<keyword evidence="1" id="KW-1133">Transmembrane helix</keyword>
<accession>A0ABX0H951</accession>
<evidence type="ECO:0000259" key="2">
    <source>
        <dbReference type="Pfam" id="PF04773"/>
    </source>
</evidence>
<proteinExistence type="predicted"/>
<dbReference type="PANTHER" id="PTHR30273:SF2">
    <property type="entry name" value="PROTEIN FECR"/>
    <property type="match status" value="1"/>
</dbReference>
<reference evidence="4 5" key="1">
    <citation type="submission" date="2020-03" db="EMBL/GenBank/DDBJ databases">
        <title>Cyclobacterium plantarum sp. nov., a marine bacterium isolated from a coastal-marine wetland.</title>
        <authorList>
            <person name="Sanchez-Porro C."/>
            <person name="Ventosa A."/>
            <person name="Amoozegar M."/>
        </authorList>
    </citation>
    <scope>NUCLEOTIDE SEQUENCE [LARGE SCALE GENOMIC DNA]</scope>
    <source>
        <strain evidence="4 5">GBPx2</strain>
    </source>
</reference>
<dbReference type="InterPro" id="IPR006860">
    <property type="entry name" value="FecR"/>
</dbReference>
<evidence type="ECO:0000313" key="4">
    <source>
        <dbReference type="EMBL" id="NHE58425.1"/>
    </source>
</evidence>
<feature type="transmembrane region" description="Helical" evidence="1">
    <location>
        <begin position="86"/>
        <end position="105"/>
    </location>
</feature>
<evidence type="ECO:0000313" key="5">
    <source>
        <dbReference type="Proteomes" id="UP000649799"/>
    </source>
</evidence>
<protein>
    <recommendedName>
        <fullName evidence="6">FecR family protein</fullName>
    </recommendedName>
</protein>
<dbReference type="Pfam" id="PF04773">
    <property type="entry name" value="FecR"/>
    <property type="match status" value="1"/>
</dbReference>
<dbReference type="Proteomes" id="UP000649799">
    <property type="component" value="Unassembled WGS sequence"/>
</dbReference>
<dbReference type="PIRSF" id="PIRSF018266">
    <property type="entry name" value="FecR"/>
    <property type="match status" value="1"/>
</dbReference>
<organism evidence="4 5">
    <name type="scientific">Cyclobacterium plantarum</name>
    <dbReference type="NCBI Taxonomy" id="2716263"/>
    <lineage>
        <taxon>Bacteria</taxon>
        <taxon>Pseudomonadati</taxon>
        <taxon>Bacteroidota</taxon>
        <taxon>Cytophagia</taxon>
        <taxon>Cytophagales</taxon>
        <taxon>Cyclobacteriaceae</taxon>
        <taxon>Cyclobacterium</taxon>
    </lineage>
</organism>
<gene>
    <name evidence="4" type="ORF">G9Q97_16575</name>
</gene>
<dbReference type="InterPro" id="IPR032508">
    <property type="entry name" value="FecR_C"/>
</dbReference>
<dbReference type="PANTHER" id="PTHR30273">
    <property type="entry name" value="PERIPLASMIC SIGNAL SENSOR AND SIGMA FACTOR ACTIVATOR FECR-RELATED"/>
    <property type="match status" value="1"/>
</dbReference>
<dbReference type="Pfam" id="PF16344">
    <property type="entry name" value="FecR_C"/>
    <property type="match status" value="1"/>
</dbReference>
<name>A0ABX0H951_9BACT</name>
<keyword evidence="1" id="KW-0472">Membrane</keyword>
<dbReference type="RefSeq" id="WP_166148805.1">
    <property type="nucleotide sequence ID" value="NZ_JAANYN010000007.1"/>
</dbReference>
<keyword evidence="1" id="KW-0812">Transmembrane</keyword>
<dbReference type="EMBL" id="JAANYN010000007">
    <property type="protein sequence ID" value="NHE58425.1"/>
    <property type="molecule type" value="Genomic_DNA"/>
</dbReference>
<dbReference type="InterPro" id="IPR012373">
    <property type="entry name" value="Ferrdict_sens_TM"/>
</dbReference>
<comment type="caution">
    <text evidence="4">The sequence shown here is derived from an EMBL/GenBank/DDBJ whole genome shotgun (WGS) entry which is preliminary data.</text>
</comment>
<dbReference type="Gene3D" id="2.60.120.1440">
    <property type="match status" value="1"/>
</dbReference>
<evidence type="ECO:0008006" key="6">
    <source>
        <dbReference type="Google" id="ProtNLM"/>
    </source>
</evidence>
<feature type="domain" description="Protein FecR C-terminal" evidence="3">
    <location>
        <begin position="256"/>
        <end position="323"/>
    </location>
</feature>
<dbReference type="Gene3D" id="3.55.50.30">
    <property type="match status" value="1"/>
</dbReference>
<feature type="domain" description="FecR protein" evidence="2">
    <location>
        <begin position="131"/>
        <end position="213"/>
    </location>
</feature>
<keyword evidence="5" id="KW-1185">Reference proteome</keyword>
<sequence length="324" mass="36669">MEDQLLIKYLLGETDSSEAEEVEKWISADDRNSHYFEQLRWIWEHSARLLEKSEIDENEAWKQFKDRRVSREGKNRHGRHRVNLPVWLRVAAAIFMVLIGGWVLLSNLPGPVRALYTGVVFEALEEPVKEVLMDGSVLTLNKNSRLTYSQKLFGKQRLVSLSGGEVYFEVVKNKAKPFVVVTGDISVTVLGTSFHVHQSPESIEVIVDAGLVRVEFGDQLILLKKDEKAVIDVSSGSIEKDINGSQLFRYYVDGKFVAESTALPLLVEALNKAYGSKIRIASERAQNMFITTTLEYGSLEKNLEVLRETLDLSVIRQGDNIIVE</sequence>
<evidence type="ECO:0000259" key="3">
    <source>
        <dbReference type="Pfam" id="PF16344"/>
    </source>
</evidence>
<evidence type="ECO:0000256" key="1">
    <source>
        <dbReference type="SAM" id="Phobius"/>
    </source>
</evidence>